<dbReference type="Pfam" id="PF13148">
    <property type="entry name" value="DUF3987"/>
    <property type="match status" value="1"/>
</dbReference>
<dbReference type="RefSeq" id="WP_167192377.1">
    <property type="nucleotide sequence ID" value="NZ_JAAONZ010000031.1"/>
</dbReference>
<dbReference type="EMBL" id="JAAONZ010000031">
    <property type="protein sequence ID" value="NHO68411.1"/>
    <property type="molecule type" value="Genomic_DNA"/>
</dbReference>
<keyword evidence="1" id="KW-0175">Coiled coil</keyword>
<keyword evidence="3" id="KW-1185">Reference proteome</keyword>
<protein>
    <submittedName>
        <fullName evidence="2">DUF3987 domain-containing protein</fullName>
    </submittedName>
</protein>
<comment type="caution">
    <text evidence="2">The sequence shown here is derived from an EMBL/GenBank/DDBJ whole genome shotgun (WGS) entry which is preliminary data.</text>
</comment>
<dbReference type="Proteomes" id="UP000787472">
    <property type="component" value="Unassembled WGS sequence"/>
</dbReference>
<dbReference type="AlphaFoldDB" id="A0A9E5MQ79"/>
<feature type="coiled-coil region" evidence="1">
    <location>
        <begin position="125"/>
        <end position="152"/>
    </location>
</feature>
<accession>A0A9E5MQ79</accession>
<sequence>MTDKIPNMNIPFTKEVPEYDRLPEIEIQSDFPVEALGLTLGKAALAIAEGVQAPMALAAQSILSVAAVVTQQKANIVIDGRHIPLSLFCLSIAQSGDRKTGCDNLAMKPLREWHQKRQFEYRESLEDYNLKLESYNEEVKFIKQKNKGQTADLAAEIGCLDIPVKPKIPDIICQEPTLEGLQKSFYSGRPAQGLFNDEGGQFFGGHAMNLDNCIKTISGLSKFWDGSPITRTRAGESENFTLYDRRLSLHLMAQPVITTKVLSDKVLQQQGILARFLISECTTLAGSRVYQEANVHDSPEYISYFSRISKLLDEPLCMLDDGALDLTSIRLSNEAKQLWIEFYNDVEKAQAVGGDLEIIKPVASKMAENVLRIAGVISLIEGSESITLSTIEGALILGFYYLRQALRIAQRSEVSSKDLYKIEIIEWISKFDGEVNINTIQKKSPRGLSLRKSVKAIRKVFEELVEQGVVEVTDTDARQQPSTWRLK</sequence>
<dbReference type="InterPro" id="IPR025048">
    <property type="entry name" value="DUF3987"/>
</dbReference>
<reference evidence="2" key="1">
    <citation type="submission" date="2020-03" db="EMBL/GenBank/DDBJ databases">
        <authorList>
            <person name="Guo F."/>
        </authorList>
    </citation>
    <scope>NUCLEOTIDE SEQUENCE</scope>
    <source>
        <strain evidence="2">JCM 30134</strain>
    </source>
</reference>
<evidence type="ECO:0000313" key="2">
    <source>
        <dbReference type="EMBL" id="NHO68411.1"/>
    </source>
</evidence>
<evidence type="ECO:0000313" key="3">
    <source>
        <dbReference type="Proteomes" id="UP000787472"/>
    </source>
</evidence>
<evidence type="ECO:0000256" key="1">
    <source>
        <dbReference type="SAM" id="Coils"/>
    </source>
</evidence>
<name>A0A9E5MQ79_9GAMM</name>
<organism evidence="2 3">
    <name type="scientific">Pseudomaricurvus hydrocarbonicus</name>
    <dbReference type="NCBI Taxonomy" id="1470433"/>
    <lineage>
        <taxon>Bacteria</taxon>
        <taxon>Pseudomonadati</taxon>
        <taxon>Pseudomonadota</taxon>
        <taxon>Gammaproteobacteria</taxon>
        <taxon>Cellvibrionales</taxon>
        <taxon>Cellvibrionaceae</taxon>
        <taxon>Pseudomaricurvus</taxon>
    </lineage>
</organism>
<gene>
    <name evidence="2" type="ORF">G8770_22895</name>
</gene>
<proteinExistence type="predicted"/>